<dbReference type="EMBL" id="KB870811">
    <property type="protein sequence ID" value="EOA16820.1"/>
    <property type="molecule type" value="Genomic_DNA"/>
</dbReference>
<dbReference type="InterPro" id="IPR015915">
    <property type="entry name" value="Kelch-typ_b-propeller"/>
</dbReference>
<dbReference type="PANTHER" id="PTHR24414:SF78">
    <property type="entry name" value="F-BOX DOMAIN-CONTAINING PROTEIN"/>
    <property type="match status" value="1"/>
</dbReference>
<organism evidence="3 4">
    <name type="scientific">Capsella rubella</name>
    <dbReference type="NCBI Taxonomy" id="81985"/>
    <lineage>
        <taxon>Eukaryota</taxon>
        <taxon>Viridiplantae</taxon>
        <taxon>Streptophyta</taxon>
        <taxon>Embryophyta</taxon>
        <taxon>Tracheophyta</taxon>
        <taxon>Spermatophyta</taxon>
        <taxon>Magnoliopsida</taxon>
        <taxon>eudicotyledons</taxon>
        <taxon>Gunneridae</taxon>
        <taxon>Pentapetalae</taxon>
        <taxon>rosids</taxon>
        <taxon>malvids</taxon>
        <taxon>Brassicales</taxon>
        <taxon>Brassicaceae</taxon>
        <taxon>Camelineae</taxon>
        <taxon>Capsella</taxon>
    </lineage>
</organism>
<dbReference type="InterPro" id="IPR001810">
    <property type="entry name" value="F-box_dom"/>
</dbReference>
<name>R0GWX3_9BRAS</name>
<evidence type="ECO:0000256" key="1">
    <source>
        <dbReference type="SAM" id="MobiDB-lite"/>
    </source>
</evidence>
<dbReference type="PANTHER" id="PTHR24414">
    <property type="entry name" value="F-BOX/KELCH-REPEAT PROTEIN SKIP4"/>
    <property type="match status" value="1"/>
</dbReference>
<dbReference type="CDD" id="cd22152">
    <property type="entry name" value="F-box_AtAFR-like"/>
    <property type="match status" value="1"/>
</dbReference>
<feature type="compositionally biased region" description="Polar residues" evidence="1">
    <location>
        <begin position="1"/>
        <end position="10"/>
    </location>
</feature>
<evidence type="ECO:0000313" key="3">
    <source>
        <dbReference type="EMBL" id="EOA16820.1"/>
    </source>
</evidence>
<feature type="domain" description="F-box" evidence="2">
    <location>
        <begin position="37"/>
        <end position="77"/>
    </location>
</feature>
<dbReference type="KEGG" id="crb:17880538"/>
<dbReference type="SMART" id="SM00256">
    <property type="entry name" value="FBOX"/>
    <property type="match status" value="1"/>
</dbReference>
<accession>R0GWX3</accession>
<keyword evidence="4" id="KW-1185">Reference proteome</keyword>
<dbReference type="AlphaFoldDB" id="R0GWX3"/>
<evidence type="ECO:0000259" key="2">
    <source>
        <dbReference type="SMART" id="SM00256"/>
    </source>
</evidence>
<dbReference type="OrthoDB" id="45365at2759"/>
<dbReference type="InterPro" id="IPR050354">
    <property type="entry name" value="F-box/kelch-repeat_ARATH"/>
</dbReference>
<dbReference type="Gene3D" id="2.120.10.80">
    <property type="entry name" value="Kelch-type beta propeller"/>
    <property type="match status" value="1"/>
</dbReference>
<proteinExistence type="predicted"/>
<dbReference type="Pfam" id="PF00646">
    <property type="entry name" value="F-box"/>
    <property type="match status" value="1"/>
</dbReference>
<evidence type="ECO:0000313" key="4">
    <source>
        <dbReference type="Proteomes" id="UP000029121"/>
    </source>
</evidence>
<sequence length="380" mass="42114">MSHSAASSDGSFVGESSGKKPIESASSSSYSSSLEPLYDEIAVNCFARVPRCYYPAISLVSRNFRRLIASPDIYIERSVIRRTENVLYVAIRSQDTKALSWYTLNLKPFGTTELSHRLVPVPSFPSIPSSGASIISAGSEIYVIGGCINGEPISIVSVIDCRSHTSTFLPNMKEPRNCAAVGFIDGKLYVVGGCNTQSINRVEAFNFKTRTWESLPSLCDEDIDLHGKTSSSVVMNGMIYGYGDRSSFVYDPEEGRIGRDLLLVSSWMMKGRCVIDNMFYAFFRLRDNMVVYDLSVRKWGLLLGLQDLREVYEGCTMVNLGGRLAILFVDLTKCPAEIWCTEIALERAEEGFVNGRLLWSNHVLTLTGPFIIEQALSVTV</sequence>
<gene>
    <name evidence="3" type="ORF">CARUB_v10005041mg</name>
</gene>
<dbReference type="InterPro" id="IPR006652">
    <property type="entry name" value="Kelch_1"/>
</dbReference>
<dbReference type="eggNOG" id="KOG1072">
    <property type="taxonomic scope" value="Eukaryota"/>
</dbReference>
<dbReference type="SMART" id="SM00612">
    <property type="entry name" value="Kelch"/>
    <property type="match status" value="2"/>
</dbReference>
<protein>
    <recommendedName>
        <fullName evidence="2">F-box domain-containing protein</fullName>
    </recommendedName>
</protein>
<dbReference type="SUPFAM" id="SSF117281">
    <property type="entry name" value="Kelch motif"/>
    <property type="match status" value="1"/>
</dbReference>
<feature type="region of interest" description="Disordered" evidence="1">
    <location>
        <begin position="1"/>
        <end position="31"/>
    </location>
</feature>
<reference evidence="4" key="1">
    <citation type="journal article" date="2013" name="Nat. Genet.">
        <title>The Capsella rubella genome and the genomic consequences of rapid mating system evolution.</title>
        <authorList>
            <person name="Slotte T."/>
            <person name="Hazzouri K.M."/>
            <person name="Agren J.A."/>
            <person name="Koenig D."/>
            <person name="Maumus F."/>
            <person name="Guo Y.L."/>
            <person name="Steige K."/>
            <person name="Platts A.E."/>
            <person name="Escobar J.S."/>
            <person name="Newman L.K."/>
            <person name="Wang W."/>
            <person name="Mandakova T."/>
            <person name="Vello E."/>
            <person name="Smith L.M."/>
            <person name="Henz S.R."/>
            <person name="Steffen J."/>
            <person name="Takuno S."/>
            <person name="Brandvain Y."/>
            <person name="Coop G."/>
            <person name="Andolfatto P."/>
            <person name="Hu T.T."/>
            <person name="Blanchette M."/>
            <person name="Clark R.M."/>
            <person name="Quesneville H."/>
            <person name="Nordborg M."/>
            <person name="Gaut B.S."/>
            <person name="Lysak M.A."/>
            <person name="Jenkins J."/>
            <person name="Grimwood J."/>
            <person name="Chapman J."/>
            <person name="Prochnik S."/>
            <person name="Shu S."/>
            <person name="Rokhsar D."/>
            <person name="Schmutz J."/>
            <person name="Weigel D."/>
            <person name="Wright S.I."/>
        </authorList>
    </citation>
    <scope>NUCLEOTIDE SEQUENCE [LARGE SCALE GENOMIC DNA]</scope>
    <source>
        <strain evidence="4">cv. Monte Gargano</strain>
    </source>
</reference>
<dbReference type="InterPro" id="IPR057499">
    <property type="entry name" value="Kelch_FKB95"/>
</dbReference>
<dbReference type="Pfam" id="PF25210">
    <property type="entry name" value="Kelch_FKB95"/>
    <property type="match status" value="1"/>
</dbReference>
<dbReference type="Proteomes" id="UP000029121">
    <property type="component" value="Unassembled WGS sequence"/>
</dbReference>